<feature type="transmembrane region" description="Helical" evidence="6">
    <location>
        <begin position="76"/>
        <end position="95"/>
    </location>
</feature>
<feature type="transmembrane region" description="Helical" evidence="6">
    <location>
        <begin position="197"/>
        <end position="217"/>
    </location>
</feature>
<reference evidence="10" key="1">
    <citation type="journal article" date="2019" name="Int. J. Syst. Evol. Microbiol.">
        <title>The Global Catalogue of Microorganisms (GCM) 10K type strain sequencing project: providing services to taxonomists for standard genome sequencing and annotation.</title>
        <authorList>
            <consortium name="The Broad Institute Genomics Platform"/>
            <consortium name="The Broad Institute Genome Sequencing Center for Infectious Disease"/>
            <person name="Wu L."/>
            <person name="Ma J."/>
        </authorList>
    </citation>
    <scope>NUCLEOTIDE SEQUENCE [LARGE SCALE GENOMIC DNA]</scope>
    <source>
        <strain evidence="10">CGMCC 4.1621</strain>
    </source>
</reference>
<feature type="transmembrane region" description="Helical" evidence="6">
    <location>
        <begin position="170"/>
        <end position="191"/>
    </location>
</feature>
<evidence type="ECO:0000259" key="8">
    <source>
        <dbReference type="Pfam" id="PF16916"/>
    </source>
</evidence>
<feature type="domain" description="Cation efflux protein transmembrane" evidence="7">
    <location>
        <begin position="16"/>
        <end position="224"/>
    </location>
</feature>
<keyword evidence="4 6" id="KW-1133">Transmembrane helix</keyword>
<dbReference type="Pfam" id="PF16916">
    <property type="entry name" value="ZT_dimer"/>
    <property type="match status" value="1"/>
</dbReference>
<sequence>MSYWKLLKKGNKSSGIAAVGNALLAVIKGIAAAVSGSGAMFATAIHSVADATNQGFVFFGSALAEKEPTERFPSGFGRVVNLFVLIAVIIVTIMSYETILKGWGLIQDPKSSSNIWLNVIILIVSIIVDGYILIKVMKEINEESRAGSKGFNIFKDSFKNAKLSSPPTRLVFYEDLVATSGAMIALIFVVLSYFTGLYFLDGLGTLIIGILLIGIAIKIGYENTIGLIGVAAPKIIEERVAEVILGDQNVVDIKKLRILQEGREYHVESYIELIKGLSLAEADDIKYKVRDKVLEDSSISDVILGIVESDEEKNWSMDQYDDKEQR</sequence>
<name>A0ABW2EQE3_9BACI</name>
<dbReference type="InterPro" id="IPR040177">
    <property type="entry name" value="SLC30A9"/>
</dbReference>
<dbReference type="InterPro" id="IPR036837">
    <property type="entry name" value="Cation_efflux_CTD_sf"/>
</dbReference>
<dbReference type="Proteomes" id="UP001596410">
    <property type="component" value="Unassembled WGS sequence"/>
</dbReference>
<evidence type="ECO:0000256" key="6">
    <source>
        <dbReference type="SAM" id="Phobius"/>
    </source>
</evidence>
<evidence type="ECO:0000313" key="10">
    <source>
        <dbReference type="Proteomes" id="UP001596410"/>
    </source>
</evidence>
<accession>A0ABW2EQE3</accession>
<dbReference type="PANTHER" id="PTHR13414:SF9">
    <property type="entry name" value="PROTON-COUPLED ZINC ANTIPORTER SLC30A9, MITOCHONDRIAL"/>
    <property type="match status" value="1"/>
</dbReference>
<dbReference type="InterPro" id="IPR058533">
    <property type="entry name" value="Cation_efflux_TM"/>
</dbReference>
<evidence type="ECO:0000256" key="4">
    <source>
        <dbReference type="ARBA" id="ARBA00022989"/>
    </source>
</evidence>
<evidence type="ECO:0000313" key="9">
    <source>
        <dbReference type="EMBL" id="MFC7063623.1"/>
    </source>
</evidence>
<evidence type="ECO:0000256" key="5">
    <source>
        <dbReference type="ARBA" id="ARBA00023136"/>
    </source>
</evidence>
<keyword evidence="5 6" id="KW-0472">Membrane</keyword>
<feature type="domain" description="Cation efflux protein cytoplasmic" evidence="8">
    <location>
        <begin position="233"/>
        <end position="303"/>
    </location>
</feature>
<dbReference type="Gene3D" id="1.20.1510.10">
    <property type="entry name" value="Cation efflux protein transmembrane domain"/>
    <property type="match status" value="1"/>
</dbReference>
<dbReference type="NCBIfam" id="TIGR01297">
    <property type="entry name" value="CDF"/>
    <property type="match status" value="1"/>
</dbReference>
<dbReference type="PANTHER" id="PTHR13414">
    <property type="entry name" value="HUEL-CATION TRANSPORTER"/>
    <property type="match status" value="1"/>
</dbReference>
<protein>
    <submittedName>
        <fullName evidence="9">Cation diffusion facilitator family transporter</fullName>
    </submittedName>
</protein>
<evidence type="ECO:0000259" key="7">
    <source>
        <dbReference type="Pfam" id="PF01545"/>
    </source>
</evidence>
<dbReference type="InterPro" id="IPR027469">
    <property type="entry name" value="Cation_efflux_TMD_sf"/>
</dbReference>
<dbReference type="Gene3D" id="3.30.70.1350">
    <property type="entry name" value="Cation efflux protein, cytoplasmic domain"/>
    <property type="match status" value="1"/>
</dbReference>
<feature type="transmembrane region" description="Helical" evidence="6">
    <location>
        <begin position="115"/>
        <end position="134"/>
    </location>
</feature>
<keyword evidence="2" id="KW-0813">Transport</keyword>
<dbReference type="RefSeq" id="WP_204711876.1">
    <property type="nucleotide sequence ID" value="NZ_JBHSZV010000051.1"/>
</dbReference>
<dbReference type="InterPro" id="IPR027470">
    <property type="entry name" value="Cation_efflux_CTD"/>
</dbReference>
<organism evidence="9 10">
    <name type="scientific">Halobacillus seohaensis</name>
    <dbReference type="NCBI Taxonomy" id="447421"/>
    <lineage>
        <taxon>Bacteria</taxon>
        <taxon>Bacillati</taxon>
        <taxon>Bacillota</taxon>
        <taxon>Bacilli</taxon>
        <taxon>Bacillales</taxon>
        <taxon>Bacillaceae</taxon>
        <taxon>Halobacillus</taxon>
    </lineage>
</organism>
<gene>
    <name evidence="9" type="ORF">ACFQIC_17580</name>
</gene>
<dbReference type="Pfam" id="PF01545">
    <property type="entry name" value="Cation_efflux"/>
    <property type="match status" value="1"/>
</dbReference>
<dbReference type="SUPFAM" id="SSF160240">
    <property type="entry name" value="Cation efflux protein cytoplasmic domain-like"/>
    <property type="match status" value="1"/>
</dbReference>
<proteinExistence type="predicted"/>
<comment type="subcellular location">
    <subcellularLocation>
        <location evidence="1">Membrane</location>
        <topology evidence="1">Multi-pass membrane protein</topology>
    </subcellularLocation>
</comment>
<keyword evidence="10" id="KW-1185">Reference proteome</keyword>
<evidence type="ECO:0000256" key="2">
    <source>
        <dbReference type="ARBA" id="ARBA00022448"/>
    </source>
</evidence>
<keyword evidence="3 6" id="KW-0812">Transmembrane</keyword>
<dbReference type="EMBL" id="JBHSZV010000051">
    <property type="protein sequence ID" value="MFC7063623.1"/>
    <property type="molecule type" value="Genomic_DNA"/>
</dbReference>
<evidence type="ECO:0000256" key="1">
    <source>
        <dbReference type="ARBA" id="ARBA00004141"/>
    </source>
</evidence>
<dbReference type="InterPro" id="IPR002524">
    <property type="entry name" value="Cation_efflux"/>
</dbReference>
<evidence type="ECO:0000256" key="3">
    <source>
        <dbReference type="ARBA" id="ARBA00022692"/>
    </source>
</evidence>
<dbReference type="SUPFAM" id="SSF161111">
    <property type="entry name" value="Cation efflux protein transmembrane domain-like"/>
    <property type="match status" value="1"/>
</dbReference>
<comment type="caution">
    <text evidence="9">The sequence shown here is derived from an EMBL/GenBank/DDBJ whole genome shotgun (WGS) entry which is preliminary data.</text>
</comment>